<evidence type="ECO:0000256" key="1">
    <source>
        <dbReference type="SAM" id="Phobius"/>
    </source>
</evidence>
<name>A0A9P5PT69_9AGAR</name>
<evidence type="ECO:0000313" key="3">
    <source>
        <dbReference type="EMBL" id="KAF9068082.1"/>
    </source>
</evidence>
<dbReference type="EMBL" id="JADNRY010000065">
    <property type="protein sequence ID" value="KAF9068082.1"/>
    <property type="molecule type" value="Genomic_DNA"/>
</dbReference>
<reference evidence="3" key="1">
    <citation type="submission" date="2020-11" db="EMBL/GenBank/DDBJ databases">
        <authorList>
            <consortium name="DOE Joint Genome Institute"/>
            <person name="Ahrendt S."/>
            <person name="Riley R."/>
            <person name="Andreopoulos W."/>
            <person name="Labutti K."/>
            <person name="Pangilinan J."/>
            <person name="Ruiz-Duenas F.J."/>
            <person name="Barrasa J.M."/>
            <person name="Sanchez-Garcia M."/>
            <person name="Camarero S."/>
            <person name="Miyauchi S."/>
            <person name="Serrano A."/>
            <person name="Linde D."/>
            <person name="Babiker R."/>
            <person name="Drula E."/>
            <person name="Ayuso-Fernandez I."/>
            <person name="Pacheco R."/>
            <person name="Padilla G."/>
            <person name="Ferreira P."/>
            <person name="Barriuso J."/>
            <person name="Kellner H."/>
            <person name="Castanera R."/>
            <person name="Alfaro M."/>
            <person name="Ramirez L."/>
            <person name="Pisabarro A.G."/>
            <person name="Kuo A."/>
            <person name="Tritt A."/>
            <person name="Lipzen A."/>
            <person name="He G."/>
            <person name="Yan M."/>
            <person name="Ng V."/>
            <person name="Cullen D."/>
            <person name="Martin F."/>
            <person name="Rosso M.-N."/>
            <person name="Henrissat B."/>
            <person name="Hibbett D."/>
            <person name="Martinez A.T."/>
            <person name="Grigoriev I.V."/>
        </authorList>
    </citation>
    <scope>NUCLEOTIDE SEQUENCE</scope>
    <source>
        <strain evidence="3">AH 40177</strain>
    </source>
</reference>
<sequence>MLSVQARQHLLVVLIISLFGFLHVNAGQGFTDGLAIINAPSPGSPGHAGSSLPISVDVSGDGQLKTPDASNPNSTTSTHFSLLEIYLVSSQTSLNLTVSSGTGFLTQQPGSTVKQLSWPVPTCVPAGNYNLTFYETALIDGQPHFTITPVSLPVDNSNPSGISCSQTAGVTVNSLQTQPQPQSPLLQPIFPGGTLSSASAGPAFVTITLSGPLSLFTAPTTVTVTPSATPTTIVMVSMTTQTVTTTGPSGFITETVTNTAWVSTTSVTEDSDGFLPVNGASIPQIEIAWLFVSVLAAGFWIILP</sequence>
<dbReference type="Proteomes" id="UP000772434">
    <property type="component" value="Unassembled WGS sequence"/>
</dbReference>
<evidence type="ECO:0000256" key="2">
    <source>
        <dbReference type="SAM" id="SignalP"/>
    </source>
</evidence>
<accession>A0A9P5PT69</accession>
<protein>
    <submittedName>
        <fullName evidence="3">Uncharacterized protein</fullName>
    </submittedName>
</protein>
<keyword evidence="1" id="KW-0812">Transmembrane</keyword>
<feature type="signal peptide" evidence="2">
    <location>
        <begin position="1"/>
        <end position="26"/>
    </location>
</feature>
<keyword evidence="1" id="KW-0472">Membrane</keyword>
<feature type="chain" id="PRO_5040467571" evidence="2">
    <location>
        <begin position="27"/>
        <end position="304"/>
    </location>
</feature>
<keyword evidence="4" id="KW-1185">Reference proteome</keyword>
<dbReference type="AlphaFoldDB" id="A0A9P5PT69"/>
<comment type="caution">
    <text evidence="3">The sequence shown here is derived from an EMBL/GenBank/DDBJ whole genome shotgun (WGS) entry which is preliminary data.</text>
</comment>
<evidence type="ECO:0000313" key="4">
    <source>
        <dbReference type="Proteomes" id="UP000772434"/>
    </source>
</evidence>
<organism evidence="3 4">
    <name type="scientific">Rhodocollybia butyracea</name>
    <dbReference type="NCBI Taxonomy" id="206335"/>
    <lineage>
        <taxon>Eukaryota</taxon>
        <taxon>Fungi</taxon>
        <taxon>Dikarya</taxon>
        <taxon>Basidiomycota</taxon>
        <taxon>Agaricomycotina</taxon>
        <taxon>Agaricomycetes</taxon>
        <taxon>Agaricomycetidae</taxon>
        <taxon>Agaricales</taxon>
        <taxon>Marasmiineae</taxon>
        <taxon>Omphalotaceae</taxon>
        <taxon>Rhodocollybia</taxon>
    </lineage>
</organism>
<proteinExistence type="predicted"/>
<feature type="transmembrane region" description="Helical" evidence="1">
    <location>
        <begin position="287"/>
        <end position="303"/>
    </location>
</feature>
<dbReference type="OrthoDB" id="3267335at2759"/>
<gene>
    <name evidence="3" type="ORF">BDP27DRAFT_1295674</name>
</gene>
<keyword evidence="1" id="KW-1133">Transmembrane helix</keyword>
<keyword evidence="2" id="KW-0732">Signal</keyword>